<dbReference type="CDD" id="cd08946">
    <property type="entry name" value="SDR_e"/>
    <property type="match status" value="1"/>
</dbReference>
<dbReference type="InterPro" id="IPR050177">
    <property type="entry name" value="Lipid_A_modif_metabolic_enz"/>
</dbReference>
<dbReference type="InterPro" id="IPR036291">
    <property type="entry name" value="NAD(P)-bd_dom_sf"/>
</dbReference>
<name>A0ABY4L324_THEAE</name>
<gene>
    <name evidence="2" type="ORF">FOF52_14820</name>
</gene>
<dbReference type="SUPFAM" id="SSF51735">
    <property type="entry name" value="NAD(P)-binding Rossmann-fold domains"/>
    <property type="match status" value="1"/>
</dbReference>
<protein>
    <submittedName>
        <fullName evidence="2">NAD(P)-dependent oxidoreductase</fullName>
    </submittedName>
</protein>
<accession>A0ABY4L324</accession>
<evidence type="ECO:0000259" key="1">
    <source>
        <dbReference type="Pfam" id="PF01370"/>
    </source>
</evidence>
<dbReference type="Gene3D" id="3.40.50.720">
    <property type="entry name" value="NAD(P)-binding Rossmann-like Domain"/>
    <property type="match status" value="1"/>
</dbReference>
<dbReference type="PANTHER" id="PTHR43245:SF13">
    <property type="entry name" value="UDP-D-APIOSE_UDP-D-XYLOSE SYNTHASE 2"/>
    <property type="match status" value="1"/>
</dbReference>
<dbReference type="RefSeq" id="WP_248590562.1">
    <property type="nucleotide sequence ID" value="NZ_BAABEB010000005.1"/>
</dbReference>
<evidence type="ECO:0000313" key="3">
    <source>
        <dbReference type="Proteomes" id="UP000832041"/>
    </source>
</evidence>
<dbReference type="InterPro" id="IPR001509">
    <property type="entry name" value="Epimerase_deHydtase"/>
</dbReference>
<dbReference type="Proteomes" id="UP000832041">
    <property type="component" value="Chromosome"/>
</dbReference>
<feature type="domain" description="NAD-dependent epimerase/dehydratase" evidence="1">
    <location>
        <begin position="12"/>
        <end position="246"/>
    </location>
</feature>
<dbReference type="Pfam" id="PF01370">
    <property type="entry name" value="Epimerase"/>
    <property type="match status" value="1"/>
</dbReference>
<evidence type="ECO:0000313" key="2">
    <source>
        <dbReference type="EMBL" id="UPT22077.1"/>
    </source>
</evidence>
<sequence length="332" mass="35191">MRSGQRSGPRRVAVIGGTGWVGRHVSEAFERHGHEVLVLARGAAPWTRGLRFRALDLVAAPVRELVETLREEQVDVVVNATDGANARDGWKRTEAEFTAANVDAARRLVEAVATLPGRPRLVHIGTVHEYGPVEAGVLLHEAVEPRPANAYARTKLAGSRAVLDAAREGAVDGVVLRLANACGPHPSPASFPGMLLRLFRDAAAGGEAVVRVTGAQLDFVDVRDAADAVLRAATAADAVGRAVNIGSGVAVPVRTLVAMMVAVTGVPSDAVREDRGPATRLGGDWVRVDNRLAARLLGWRPRFSLEDSLRAMWRAGVTGSRDAPDRGGLPSR</sequence>
<proteinExistence type="predicted"/>
<organism evidence="2 3">
    <name type="scientific">Thermobifida alba</name>
    <name type="common">Thermomonospora alba</name>
    <dbReference type="NCBI Taxonomy" id="53522"/>
    <lineage>
        <taxon>Bacteria</taxon>
        <taxon>Bacillati</taxon>
        <taxon>Actinomycetota</taxon>
        <taxon>Actinomycetes</taxon>
        <taxon>Streptosporangiales</taxon>
        <taxon>Nocardiopsidaceae</taxon>
        <taxon>Thermobifida</taxon>
    </lineage>
</organism>
<dbReference type="EMBL" id="CP051627">
    <property type="protein sequence ID" value="UPT22077.1"/>
    <property type="molecule type" value="Genomic_DNA"/>
</dbReference>
<reference evidence="2 3" key="1">
    <citation type="submission" date="2020-04" db="EMBL/GenBank/DDBJ databases">
        <title>Thermobifida alba genome sequencing and assembly.</title>
        <authorList>
            <person name="Luzics S."/>
            <person name="Horvath B."/>
            <person name="Nagy I."/>
            <person name="Toth A."/>
            <person name="Nagy I."/>
            <person name="Kukolya J."/>
        </authorList>
    </citation>
    <scope>NUCLEOTIDE SEQUENCE [LARGE SCALE GENOMIC DNA]</scope>
    <source>
        <strain evidence="2 3">DSM 43795</strain>
    </source>
</reference>
<dbReference type="PANTHER" id="PTHR43245">
    <property type="entry name" value="BIFUNCTIONAL POLYMYXIN RESISTANCE PROTEIN ARNA"/>
    <property type="match status" value="1"/>
</dbReference>
<keyword evidence="3" id="KW-1185">Reference proteome</keyword>